<dbReference type="OrthoDB" id="4159838at2759"/>
<evidence type="ECO:0000313" key="3">
    <source>
        <dbReference type="Proteomes" id="UP000031575"/>
    </source>
</evidence>
<dbReference type="VEuPathDB" id="FungiDB:SPBR_09072"/>
<dbReference type="AlphaFoldDB" id="A0A0C2EZI0"/>
<dbReference type="HOGENOM" id="CLU_013122_0_0_1"/>
<protein>
    <submittedName>
        <fullName evidence="2">Uncharacterized protein</fullName>
    </submittedName>
</protein>
<name>A0A0C2EZI0_9PEZI</name>
<feature type="compositionally biased region" description="Low complexity" evidence="1">
    <location>
        <begin position="846"/>
        <end position="867"/>
    </location>
</feature>
<gene>
    <name evidence="2" type="ORF">SPBR_09072</name>
</gene>
<feature type="region of interest" description="Disordered" evidence="1">
    <location>
        <begin position="981"/>
        <end position="1008"/>
    </location>
</feature>
<feature type="compositionally biased region" description="Basic and acidic residues" evidence="1">
    <location>
        <begin position="64"/>
        <end position="73"/>
    </location>
</feature>
<feature type="compositionally biased region" description="Polar residues" evidence="1">
    <location>
        <begin position="194"/>
        <end position="204"/>
    </location>
</feature>
<dbReference type="Proteomes" id="UP000031575">
    <property type="component" value="Unassembled WGS sequence"/>
</dbReference>
<dbReference type="GeneID" id="63682119"/>
<feature type="compositionally biased region" description="Polar residues" evidence="1">
    <location>
        <begin position="868"/>
        <end position="889"/>
    </location>
</feature>
<dbReference type="EMBL" id="AWTV01000007">
    <property type="protein sequence ID" value="KIH91919.1"/>
    <property type="molecule type" value="Genomic_DNA"/>
</dbReference>
<evidence type="ECO:0000256" key="1">
    <source>
        <dbReference type="SAM" id="MobiDB-lite"/>
    </source>
</evidence>
<organism evidence="2 3">
    <name type="scientific">Sporothrix brasiliensis 5110</name>
    <dbReference type="NCBI Taxonomy" id="1398154"/>
    <lineage>
        <taxon>Eukaryota</taxon>
        <taxon>Fungi</taxon>
        <taxon>Dikarya</taxon>
        <taxon>Ascomycota</taxon>
        <taxon>Pezizomycotina</taxon>
        <taxon>Sordariomycetes</taxon>
        <taxon>Sordariomycetidae</taxon>
        <taxon>Ophiostomatales</taxon>
        <taxon>Ophiostomataceae</taxon>
        <taxon>Sporothrix</taxon>
    </lineage>
</organism>
<reference evidence="2 3" key="1">
    <citation type="journal article" date="2014" name="BMC Genomics">
        <title>Comparative genomics of the major fungal agents of human and animal Sporotrichosis: Sporothrix schenckii and Sporothrix brasiliensis.</title>
        <authorList>
            <person name="Teixeira M.M."/>
            <person name="de Almeida L.G."/>
            <person name="Kubitschek-Barreira P."/>
            <person name="Alves F.L."/>
            <person name="Kioshima E.S."/>
            <person name="Abadio A.K."/>
            <person name="Fernandes L."/>
            <person name="Derengowski L.S."/>
            <person name="Ferreira K.S."/>
            <person name="Souza R.C."/>
            <person name="Ruiz J.C."/>
            <person name="de Andrade N.C."/>
            <person name="Paes H.C."/>
            <person name="Nicola A.M."/>
            <person name="Albuquerque P."/>
            <person name="Gerber A.L."/>
            <person name="Martins V.P."/>
            <person name="Peconick L.D."/>
            <person name="Neto A.V."/>
            <person name="Chaucanez C.B."/>
            <person name="Silva P.A."/>
            <person name="Cunha O.L."/>
            <person name="de Oliveira F.F."/>
            <person name="dos Santos T.C."/>
            <person name="Barros A.L."/>
            <person name="Soares M.A."/>
            <person name="de Oliveira L.M."/>
            <person name="Marini M.M."/>
            <person name="Villalobos-Duno H."/>
            <person name="Cunha M.M."/>
            <person name="de Hoog S."/>
            <person name="da Silveira J.F."/>
            <person name="Henrissat B."/>
            <person name="Nino-Vega G.A."/>
            <person name="Cisalpino P.S."/>
            <person name="Mora-Montes H.M."/>
            <person name="Almeida S.R."/>
            <person name="Stajich J.E."/>
            <person name="Lopes-Bezerra L.M."/>
            <person name="Vasconcelos A.T."/>
            <person name="Felipe M.S."/>
        </authorList>
    </citation>
    <scope>NUCLEOTIDE SEQUENCE [LARGE SCALE GENOMIC DNA]</scope>
    <source>
        <strain evidence="2 3">5110</strain>
    </source>
</reference>
<evidence type="ECO:0000313" key="2">
    <source>
        <dbReference type="EMBL" id="KIH91919.1"/>
    </source>
</evidence>
<feature type="compositionally biased region" description="Low complexity" evidence="1">
    <location>
        <begin position="219"/>
        <end position="234"/>
    </location>
</feature>
<feature type="region of interest" description="Disordered" evidence="1">
    <location>
        <begin position="838"/>
        <end position="941"/>
    </location>
</feature>
<feature type="region of interest" description="Disordered" evidence="1">
    <location>
        <begin position="64"/>
        <end position="87"/>
    </location>
</feature>
<dbReference type="RefSeq" id="XP_040619929.1">
    <property type="nucleotide sequence ID" value="XM_040767198.1"/>
</dbReference>
<comment type="caution">
    <text evidence="2">The sequence shown here is derived from an EMBL/GenBank/DDBJ whole genome shotgun (WGS) entry which is preliminary data.</text>
</comment>
<feature type="region of interest" description="Disordered" evidence="1">
    <location>
        <begin position="192"/>
        <end position="234"/>
    </location>
</feature>
<accession>A0A0C2EZI0</accession>
<keyword evidence="3" id="KW-1185">Reference proteome</keyword>
<proteinExistence type="predicted"/>
<sequence length="1008" mass="109456">MGTPTFLDTAPAPPIYRHGNSDILPAWPQREAAAAEQPWTATRCHRQLRPLLTHLMALRRETARAVSKQRNDLRQQNTSPSKRPIADDCVTGRKRVRYTYSLKGTGRRRYGQPGAIGESAAAANPADGGQTSRVKVAPLKQQAARSFCPGEVVVATPVLSRARKHRQAWSMPSSPITSTVPTDAGNVPVIPTVTGGNENASRPNPRNPGFRYRGCYQNPSRPGANSSSSPSIDSGWAAVEKATPAEFHHLYDSIFRAVDALLRSTTSTLEPTRKSNSLLAMCLRKVPQYVTMCEEAEREEAEKEGVVQLPSSSVSFGIYSDLESLGSETSGWKHLRVVVREHGIDMLKTACAEGLLHDTFIRLLVRLCTHLNAHDEAENLVTALFDSHRSSLPKGQHLCERPHDTHVDLSGPSGPLALLGMLLQYSDETGRTSTSLRQIAELLNNDQLPVAWLSTQAFSSLWHRAIRLLSSRGTPACEEAILLEFFATAIAKLVHSRSSDDISDPHPKAASQTTTSSKIANTIPLTSSSSYHTIVSILGSICAIGILQQEASLDSCDTNPLARPAVVKRVVAVVQRSLSDISQKIKARKGQYRLDVASHCYPRQYLLMLALCLLQSMSTSKADCCVETKTDAHTSSIFDETRFREFIATASPTQGGQIYDATIAFVAFVAECCGRGSESTLSSAPGSQAYLRKLSSHAAHHLYSPSDGDSYSNYVCRLQADAAFLLASRSNDLRDLAFAESLSKSAVQKDEHRQPPCRLPNSVLMGASGLPYSKTCPPAAAALFDGYRWEEGISEWVVSTPRVPSSRPASAPKASQKSELVVLIDSIPPPELAVLDTKRSLRRPMARSSRFSLTTSTPLSSRSPASSNQDSDNDTASSPRTPGSQSDVPSFTRRKRTRSLQAVSPAWQSKPRLGTTRGLLNSVSDNDDADEKNYQEPACNETEEPVYTTEMPAGMSLFGLAGGSKKADEAWASTGNVFKGKAAPVRRSRYRPAGNDVDVASSDDELCL</sequence>